<feature type="transmembrane region" description="Helical" evidence="1">
    <location>
        <begin position="49"/>
        <end position="70"/>
    </location>
</feature>
<dbReference type="RefSeq" id="WP_136454147.1">
    <property type="nucleotide sequence ID" value="NZ_SSWH01000006.1"/>
</dbReference>
<keyword evidence="3" id="KW-1185">Reference proteome</keyword>
<reference evidence="2 3" key="1">
    <citation type="submission" date="2019-04" db="EMBL/GenBank/DDBJ databases">
        <authorList>
            <person name="Liu Q."/>
            <person name="Xin Y.-H."/>
        </authorList>
    </citation>
    <scope>NUCLEOTIDE SEQUENCE [LARGE SCALE GENOMIC DNA]</scope>
    <source>
        <strain evidence="2 3">AM23</strain>
    </source>
</reference>
<dbReference type="AlphaFoldDB" id="A0A4S5E565"/>
<evidence type="ECO:0000313" key="3">
    <source>
        <dbReference type="Proteomes" id="UP000305233"/>
    </source>
</evidence>
<keyword evidence="1" id="KW-0472">Membrane</keyword>
<dbReference type="Proteomes" id="UP000305233">
    <property type="component" value="Unassembled WGS sequence"/>
</dbReference>
<evidence type="ECO:0000256" key="1">
    <source>
        <dbReference type="SAM" id="Phobius"/>
    </source>
</evidence>
<accession>A0A4S5E565</accession>
<name>A0A4S5E565_9MICC</name>
<gene>
    <name evidence="2" type="ORF">E8P82_08965</name>
</gene>
<comment type="caution">
    <text evidence="2">The sequence shown here is derived from an EMBL/GenBank/DDBJ whole genome shotgun (WGS) entry which is preliminary data.</text>
</comment>
<organism evidence="2 3">
    <name type="scientific">Arthrobacter echini</name>
    <dbReference type="NCBI Taxonomy" id="1529066"/>
    <lineage>
        <taxon>Bacteria</taxon>
        <taxon>Bacillati</taxon>
        <taxon>Actinomycetota</taxon>
        <taxon>Actinomycetes</taxon>
        <taxon>Micrococcales</taxon>
        <taxon>Micrococcaceae</taxon>
        <taxon>Arthrobacter</taxon>
    </lineage>
</organism>
<evidence type="ECO:0000313" key="2">
    <source>
        <dbReference type="EMBL" id="THJ66570.1"/>
    </source>
</evidence>
<keyword evidence="1" id="KW-0812">Transmembrane</keyword>
<sequence>MSIHKDTTESQRRMDPVTRRREGLTTFFLILVGALVTIGIATLTDLDTLPRILITVVAMLAAYPVIRTVLPKQTT</sequence>
<keyword evidence="1" id="KW-1133">Transmembrane helix</keyword>
<feature type="transmembrane region" description="Helical" evidence="1">
    <location>
        <begin position="21"/>
        <end position="43"/>
    </location>
</feature>
<proteinExistence type="predicted"/>
<dbReference type="EMBL" id="SSWH01000006">
    <property type="protein sequence ID" value="THJ66570.1"/>
    <property type="molecule type" value="Genomic_DNA"/>
</dbReference>
<protein>
    <submittedName>
        <fullName evidence="2">Uncharacterized protein</fullName>
    </submittedName>
</protein>